<feature type="non-terminal residue" evidence="4">
    <location>
        <position position="72"/>
    </location>
</feature>
<dbReference type="RefSeq" id="WP_311638192.1">
    <property type="nucleotide sequence ID" value="NZ_JAVRFF010000303.1"/>
</dbReference>
<proteinExistence type="predicted"/>
<dbReference type="PANTHER" id="PTHR43775:SF37">
    <property type="entry name" value="SI:DKEY-61P9.11"/>
    <property type="match status" value="1"/>
</dbReference>
<sequence>MADADNRALRNKVAIIGMGCRLPGGASDHRTFWRNLMAGKDCSTPTPPDRSDVTTLGSRVRAKPGRLVGGRG</sequence>
<comment type="caution">
    <text evidence="4">The sequence shown here is derived from an EMBL/GenBank/DDBJ whole genome shotgun (WGS) entry which is preliminary data.</text>
</comment>
<dbReference type="Gene3D" id="3.40.47.10">
    <property type="match status" value="1"/>
</dbReference>
<dbReference type="InterPro" id="IPR050091">
    <property type="entry name" value="PKS_NRPS_Biosynth_Enz"/>
</dbReference>
<evidence type="ECO:0000313" key="5">
    <source>
        <dbReference type="Proteomes" id="UP001180489"/>
    </source>
</evidence>
<gene>
    <name evidence="4" type="ORF">RM863_39870</name>
</gene>
<feature type="domain" description="Beta-ketoacyl synthase-like N-terminal" evidence="3">
    <location>
        <begin position="11"/>
        <end position="58"/>
    </location>
</feature>
<evidence type="ECO:0000259" key="3">
    <source>
        <dbReference type="Pfam" id="PF00109"/>
    </source>
</evidence>
<dbReference type="Pfam" id="PF00109">
    <property type="entry name" value="ketoacyl-synt"/>
    <property type="match status" value="1"/>
</dbReference>
<dbReference type="EMBL" id="JAVRFF010000303">
    <property type="protein sequence ID" value="MDT0478281.1"/>
    <property type="molecule type" value="Genomic_DNA"/>
</dbReference>
<keyword evidence="2" id="KW-0597">Phosphoprotein</keyword>
<dbReference type="Proteomes" id="UP001180489">
    <property type="component" value="Unassembled WGS sequence"/>
</dbReference>
<evidence type="ECO:0000256" key="1">
    <source>
        <dbReference type="ARBA" id="ARBA00022450"/>
    </source>
</evidence>
<keyword evidence="1" id="KW-0596">Phosphopantetheine</keyword>
<organism evidence="4 5">
    <name type="scientific">Streptomyces hintoniae</name>
    <dbReference type="NCBI Taxonomy" id="3075521"/>
    <lineage>
        <taxon>Bacteria</taxon>
        <taxon>Bacillati</taxon>
        <taxon>Actinomycetota</taxon>
        <taxon>Actinomycetes</taxon>
        <taxon>Kitasatosporales</taxon>
        <taxon>Streptomycetaceae</taxon>
        <taxon>Streptomyces</taxon>
    </lineage>
</organism>
<evidence type="ECO:0000256" key="2">
    <source>
        <dbReference type="ARBA" id="ARBA00022553"/>
    </source>
</evidence>
<dbReference type="InterPro" id="IPR014030">
    <property type="entry name" value="Ketoacyl_synth_N"/>
</dbReference>
<protein>
    <submittedName>
        <fullName evidence="4">Beta-ketoacyl synthase N-terminal-like domain-containing protein</fullName>
    </submittedName>
</protein>
<dbReference type="InterPro" id="IPR016039">
    <property type="entry name" value="Thiolase-like"/>
</dbReference>
<evidence type="ECO:0000313" key="4">
    <source>
        <dbReference type="EMBL" id="MDT0478281.1"/>
    </source>
</evidence>
<reference evidence="4" key="1">
    <citation type="submission" date="2024-05" db="EMBL/GenBank/DDBJ databases">
        <title>30 novel species of actinomycetes from the DSMZ collection.</title>
        <authorList>
            <person name="Nouioui I."/>
        </authorList>
    </citation>
    <scope>NUCLEOTIDE SEQUENCE</scope>
    <source>
        <strain evidence="4">DSM 41014</strain>
    </source>
</reference>
<keyword evidence="5" id="KW-1185">Reference proteome</keyword>
<accession>A0ABU2UYB4</accession>
<dbReference type="SUPFAM" id="SSF53901">
    <property type="entry name" value="Thiolase-like"/>
    <property type="match status" value="1"/>
</dbReference>
<dbReference type="PANTHER" id="PTHR43775">
    <property type="entry name" value="FATTY ACID SYNTHASE"/>
    <property type="match status" value="1"/>
</dbReference>
<name>A0ABU2UYB4_9ACTN</name>